<evidence type="ECO:0000256" key="10">
    <source>
        <dbReference type="RuleBase" id="RU365011"/>
    </source>
</evidence>
<dbReference type="InterPro" id="IPR039529">
    <property type="entry name" value="PGAP1/BST1"/>
</dbReference>
<evidence type="ECO:0000259" key="12">
    <source>
        <dbReference type="Pfam" id="PF07819"/>
    </source>
</evidence>
<dbReference type="Pfam" id="PF25140">
    <property type="entry name" value="PGAP1_TMD"/>
    <property type="match status" value="1"/>
</dbReference>
<dbReference type="Proteomes" id="UP000000314">
    <property type="component" value="Chromosome 2"/>
</dbReference>
<comment type="similarity">
    <text evidence="2 10">Belongs to the GPI inositol-deacylase family.</text>
</comment>
<dbReference type="OrthoDB" id="348976at2759"/>
<evidence type="ECO:0000313" key="14">
    <source>
        <dbReference type="EMBL" id="CAY69347.1"/>
    </source>
</evidence>
<keyword evidence="5 10" id="KW-0378">Hydrolase</keyword>
<comment type="subcellular location">
    <subcellularLocation>
        <location evidence="1">Endoplasmic reticulum membrane</location>
        <topology evidence="1">Multi-pass membrane protein</topology>
    </subcellularLocation>
</comment>
<feature type="compositionally biased region" description="Polar residues" evidence="11">
    <location>
        <begin position="1"/>
        <end position="13"/>
    </location>
</feature>
<evidence type="ECO:0000256" key="11">
    <source>
        <dbReference type="SAM" id="MobiDB-lite"/>
    </source>
</evidence>
<keyword evidence="7 10" id="KW-0653">Protein transport</keyword>
<feature type="transmembrane region" description="Helical" evidence="10">
    <location>
        <begin position="735"/>
        <end position="753"/>
    </location>
</feature>
<feature type="transmembrane region" description="Helical" evidence="10">
    <location>
        <begin position="839"/>
        <end position="872"/>
    </location>
</feature>
<dbReference type="GO" id="GO:0015031">
    <property type="term" value="P:protein transport"/>
    <property type="evidence" value="ECO:0007669"/>
    <property type="project" value="UniProtKB-KW"/>
</dbReference>
<feature type="domain" description="GPI inositol-deacylase PGAP1-like alpha/beta" evidence="12">
    <location>
        <begin position="128"/>
        <end position="377"/>
    </location>
</feature>
<dbReference type="EMBL" id="FN392320">
    <property type="protein sequence ID" value="CAY69347.1"/>
    <property type="molecule type" value="Genomic_DNA"/>
</dbReference>
<proteinExistence type="inferred from homology"/>
<dbReference type="GO" id="GO:0005789">
    <property type="term" value="C:endoplasmic reticulum membrane"/>
    <property type="evidence" value="ECO:0007669"/>
    <property type="project" value="UniProtKB-SubCell"/>
</dbReference>
<dbReference type="GO" id="GO:0050185">
    <property type="term" value="F:phosphatidylinositol deacylase activity"/>
    <property type="evidence" value="ECO:0007669"/>
    <property type="project" value="EnsemblFungi"/>
</dbReference>
<feature type="transmembrane region" description="Helical" evidence="10">
    <location>
        <begin position="1037"/>
        <end position="1054"/>
    </location>
</feature>
<sequence>MEQLPSGKNQASLHESVDSPSSSFVQSKEKFEPDEHEGRSMRYPKTSLSIVICIGLLIILQICGSWFESAAEIDSNFCRKVTMFPSYARVKAFNQNHSRFASKYSLYLYREQGKDKIPEEGSDETLSLDGVPALFIPGNAGSYRQVRSIASESTLLYDRFYKNGAQDYRYQLDVNPNSSKIDFFTADFNEDLTAFHGRTLLDQAEFLNEAVKFILSLYSEQKNPPTSVIIVAHSMGGIVARVMMSLPNYVAESINTILTLATPHAAAPATFDGNLNRIYKDTDEFWRIGLMHDNALGSELYELAHSRLQNVSLVSVTGGLLDTTLPADYTTLKGLIPRTHGFNVFSTGIPGVWTPIDHLAIVWCDQLRKVIAKVLLETIDSSSPQKTYNLEKRMSIFETYLLDGLSKDFNSLQLNQASVVNSQVNELPMRVKVNTDLDNVDARDSRIRLYGSPKPVINLFEIPKNGSIFTVLSSSPFSQSQIESSKNPSVLLCNPLSATKKYSATQETSVLDYTNPLEPSNSVEMECIDVSKSSHSIPRSLKNTRTTASSSIDGQYPPFHLIQYHTDTLSNYQFVLVRVPEKLEDEFVVAEMQQDQAQTIPLGQRSLYELITRGYYLTLPKNRPFNLNLLVPSAHSSLLAYKLDIRYKSSEHELFTPLLKFHINEETKWLVNLKENDQISLVFHSGMIPYVPFERDNRTYLSLQLFSDSIAIEEVMDIYLSISWFQSLKLLVLRYRLLIISFPVAIVLIVFLLQSNVHYKEGYFPAFGEGLTMLVHYSTLLPLLFSVSVLSICCSNGFFQSLIAFLEPLNEYNVKQMNLVSGSDSMHINPYLLGLEESILWWLAPCFTVISIALISLVYFFIHTLLMSVTLIGRSSMLRKSTFFQRRRIGGLFLSQKKRTIGFVALLCLVPVYVPYQFAFIICTVVQAILSVRIALRKETNDSSESLTSPSSPSETPVQDSSPDSIKANVQNYNVSLLMLMLWILPINVPILVVWIHNFSVNWPTPFSSHHNFLAVLPIMLLVQSNVQGKMLPRMEYIWIFNCFGVYFVFYSLVFGSRSLYSLHHYFNLLCVWLLAQTCL</sequence>
<dbReference type="SUPFAM" id="SSF53474">
    <property type="entry name" value="alpha/beta-Hydrolases"/>
    <property type="match status" value="1"/>
</dbReference>
<dbReference type="PANTHER" id="PTHR15495:SF7">
    <property type="entry name" value="GPI INOSITOL-DEACYLASE"/>
    <property type="match status" value="1"/>
</dbReference>
<accession>C4R1H3</accession>
<evidence type="ECO:0000259" key="13">
    <source>
        <dbReference type="Pfam" id="PF25140"/>
    </source>
</evidence>
<keyword evidence="9 10" id="KW-0472">Membrane</keyword>
<keyword evidence="15" id="KW-1185">Reference proteome</keyword>
<evidence type="ECO:0000256" key="9">
    <source>
        <dbReference type="ARBA" id="ARBA00023136"/>
    </source>
</evidence>
<reference evidence="14 15" key="1">
    <citation type="journal article" date="2009" name="Nat. Biotechnol.">
        <title>Genome sequence of the recombinant protein production host Pichia pastoris.</title>
        <authorList>
            <person name="De Schutter K."/>
            <person name="Lin Y.C."/>
            <person name="Tiels P."/>
            <person name="Van Hecke A."/>
            <person name="Glinka S."/>
            <person name="Weber-Lehmann J."/>
            <person name="Rouze P."/>
            <person name="Van de Peer Y."/>
            <person name="Callewaert N."/>
        </authorList>
    </citation>
    <scope>NUCLEOTIDE SEQUENCE [LARGE SCALE GENOMIC DNA]</scope>
    <source>
        <strain evidence="15">GS115 / ATCC 20864</strain>
    </source>
</reference>
<dbReference type="GO" id="GO:0006621">
    <property type="term" value="P:protein retention in ER lumen"/>
    <property type="evidence" value="ECO:0007669"/>
    <property type="project" value="EnsemblFungi"/>
</dbReference>
<keyword evidence="3 10" id="KW-0813">Transport</keyword>
<dbReference type="FunCoup" id="C4R1H3">
    <property type="interactions" value="54"/>
</dbReference>
<dbReference type="GO" id="GO:0036503">
    <property type="term" value="P:ERAD pathway"/>
    <property type="evidence" value="ECO:0007669"/>
    <property type="project" value="EnsemblFungi"/>
</dbReference>
<dbReference type="GO" id="GO:0006888">
    <property type="term" value="P:endoplasmic reticulum to Golgi vesicle-mediated transport"/>
    <property type="evidence" value="ECO:0007669"/>
    <property type="project" value="EnsemblFungi"/>
</dbReference>
<dbReference type="AlphaFoldDB" id="C4R1H3"/>
<evidence type="ECO:0000313" key="15">
    <source>
        <dbReference type="Proteomes" id="UP000000314"/>
    </source>
</evidence>
<dbReference type="GO" id="GO:0006505">
    <property type="term" value="P:GPI anchor metabolic process"/>
    <property type="evidence" value="ECO:0007669"/>
    <property type="project" value="EnsemblFungi"/>
</dbReference>
<dbReference type="PANTHER" id="PTHR15495">
    <property type="entry name" value="NEGATIVE REGULATOR OF VESICLE FORMATION-RELATED"/>
    <property type="match status" value="1"/>
</dbReference>
<dbReference type="RefSeq" id="XP_002491627.1">
    <property type="nucleotide sequence ID" value="XM_002491582.1"/>
</dbReference>
<dbReference type="InParanoid" id="C4R1H3"/>
<evidence type="ECO:0000256" key="1">
    <source>
        <dbReference type="ARBA" id="ARBA00004477"/>
    </source>
</evidence>
<dbReference type="EC" id="3.1.-.-" evidence="10"/>
<dbReference type="GeneID" id="8198317"/>
<dbReference type="Pfam" id="PF25141">
    <property type="entry name" value="PGAP1_2nd"/>
    <property type="match status" value="1"/>
</dbReference>
<evidence type="ECO:0000256" key="6">
    <source>
        <dbReference type="ARBA" id="ARBA00022824"/>
    </source>
</evidence>
<protein>
    <recommendedName>
        <fullName evidence="10">GPI inositol-deacylase</fullName>
        <ecNumber evidence="10">3.1.-.-</ecNumber>
    </recommendedName>
</protein>
<evidence type="ECO:0000256" key="5">
    <source>
        <dbReference type="ARBA" id="ARBA00022801"/>
    </source>
</evidence>
<evidence type="ECO:0000256" key="3">
    <source>
        <dbReference type="ARBA" id="ARBA00022448"/>
    </source>
</evidence>
<dbReference type="GO" id="GO:0016050">
    <property type="term" value="P:vesicle organization"/>
    <property type="evidence" value="ECO:0007669"/>
    <property type="project" value="EnsemblFungi"/>
</dbReference>
<feature type="transmembrane region" description="Helical" evidence="10">
    <location>
        <begin position="975"/>
        <end position="996"/>
    </location>
</feature>
<evidence type="ECO:0000256" key="8">
    <source>
        <dbReference type="ARBA" id="ARBA00022989"/>
    </source>
</evidence>
<feature type="compositionally biased region" description="Low complexity" evidence="11">
    <location>
        <begin position="943"/>
        <end position="957"/>
    </location>
</feature>
<keyword evidence="8 10" id="KW-1133">Transmembrane helix</keyword>
<dbReference type="InterPro" id="IPR012908">
    <property type="entry name" value="PGAP1-ab_dom-like"/>
</dbReference>
<evidence type="ECO:0000256" key="4">
    <source>
        <dbReference type="ARBA" id="ARBA00022692"/>
    </source>
</evidence>
<organism evidence="14 15">
    <name type="scientific">Komagataella phaffii (strain GS115 / ATCC 20864)</name>
    <name type="common">Yeast</name>
    <name type="synonym">Pichia pastoris</name>
    <dbReference type="NCBI Taxonomy" id="644223"/>
    <lineage>
        <taxon>Eukaryota</taxon>
        <taxon>Fungi</taxon>
        <taxon>Dikarya</taxon>
        <taxon>Ascomycota</taxon>
        <taxon>Saccharomycotina</taxon>
        <taxon>Pichiomycetes</taxon>
        <taxon>Pichiales</taxon>
        <taxon>Pichiaceae</taxon>
        <taxon>Komagataella</taxon>
    </lineage>
</organism>
<feature type="region of interest" description="Disordered" evidence="11">
    <location>
        <begin position="943"/>
        <end position="963"/>
    </location>
</feature>
<dbReference type="Pfam" id="PF07819">
    <property type="entry name" value="PGAP1"/>
    <property type="match status" value="1"/>
</dbReference>
<dbReference type="GO" id="GO:0034368">
    <property type="term" value="P:protein-lipid complex remodeling"/>
    <property type="evidence" value="ECO:0007669"/>
    <property type="project" value="EnsemblFungi"/>
</dbReference>
<feature type="transmembrane region" description="Helical" evidence="10">
    <location>
        <begin position="48"/>
        <end position="67"/>
    </location>
</feature>
<feature type="transmembrane region" description="Helical" evidence="10">
    <location>
        <begin position="892"/>
        <end position="912"/>
    </location>
</feature>
<dbReference type="KEGG" id="ppa:PAS_chr2-1_0699"/>
<keyword evidence="4 10" id="KW-0812">Transmembrane</keyword>
<dbReference type="STRING" id="644223.C4R1H3"/>
<name>C4R1H3_KOMPG</name>
<evidence type="ECO:0000256" key="7">
    <source>
        <dbReference type="ARBA" id="ARBA00022927"/>
    </source>
</evidence>
<feature type="domain" description="GPI inositol-deacylase transmembrane" evidence="13">
    <location>
        <begin position="739"/>
        <end position="1076"/>
    </location>
</feature>
<keyword evidence="6 10" id="KW-0256">Endoplasmic reticulum</keyword>
<dbReference type="InterPro" id="IPR056824">
    <property type="entry name" value="PGAP1_TMD"/>
</dbReference>
<dbReference type="eggNOG" id="KOG3724">
    <property type="taxonomic scope" value="Eukaryota"/>
</dbReference>
<evidence type="ECO:0000256" key="2">
    <source>
        <dbReference type="ARBA" id="ARBA00006931"/>
    </source>
</evidence>
<comment type="function">
    <text evidence="10">Involved in inositol deacylation of GPI-anchored proteins which plays important roles in the quality control and ER-associated degradation of GPI-anchored proteins.</text>
</comment>
<gene>
    <name evidence="14" type="ordered locus">PAS_chr2-1_0699</name>
</gene>
<dbReference type="InterPro" id="IPR029058">
    <property type="entry name" value="AB_hydrolase_fold"/>
</dbReference>
<feature type="compositionally biased region" description="Basic and acidic residues" evidence="11">
    <location>
        <begin position="27"/>
        <end position="40"/>
    </location>
</feature>
<dbReference type="OMA" id="WVRNLAV"/>
<feature type="region of interest" description="Disordered" evidence="11">
    <location>
        <begin position="1"/>
        <end position="40"/>
    </location>
</feature>
<feature type="transmembrane region" description="Helical" evidence="10">
    <location>
        <begin position="774"/>
        <end position="799"/>
    </location>
</feature>
<dbReference type="Gene3D" id="3.40.50.1820">
    <property type="entry name" value="alpha/beta hydrolase"/>
    <property type="match status" value="1"/>
</dbReference>
<dbReference type="HOGENOM" id="CLU_006103_0_0_1"/>